<protein>
    <recommendedName>
        <fullName evidence="2">DUF6630 domain-containing protein</fullName>
    </recommendedName>
</protein>
<reference evidence="3 4" key="1">
    <citation type="submission" date="2018-12" db="EMBL/GenBank/DDBJ databases">
        <title>The genome sequences of strain 502.</title>
        <authorList>
            <person name="Gao J."/>
            <person name="Sun J."/>
        </authorList>
    </citation>
    <scope>NUCLEOTIDE SEQUENCE [LARGE SCALE GENOMIC DNA]</scope>
    <source>
        <strain evidence="3 4">502</strain>
    </source>
</reference>
<dbReference type="Pfam" id="PF20335">
    <property type="entry name" value="DUF6630"/>
    <property type="match status" value="1"/>
</dbReference>
<accession>A0ABX9ZWG2</accession>
<feature type="domain" description="DUF6630" evidence="2">
    <location>
        <begin position="60"/>
        <end position="191"/>
    </location>
</feature>
<evidence type="ECO:0000259" key="2">
    <source>
        <dbReference type="Pfam" id="PF20335"/>
    </source>
</evidence>
<dbReference type="EMBL" id="RXFQ01000053">
    <property type="protein sequence ID" value="RSZ24072.1"/>
    <property type="molecule type" value="Genomic_DNA"/>
</dbReference>
<feature type="region of interest" description="Disordered" evidence="1">
    <location>
        <begin position="13"/>
        <end position="38"/>
    </location>
</feature>
<dbReference type="Proteomes" id="UP000271137">
    <property type="component" value="Unassembled WGS sequence"/>
</dbReference>
<name>A0ABX9ZWG2_9BURK</name>
<organism evidence="3 4">
    <name type="scientific">Variovorax beijingensis</name>
    <dbReference type="NCBI Taxonomy" id="2496117"/>
    <lineage>
        <taxon>Bacteria</taxon>
        <taxon>Pseudomonadati</taxon>
        <taxon>Pseudomonadota</taxon>
        <taxon>Betaproteobacteria</taxon>
        <taxon>Burkholderiales</taxon>
        <taxon>Comamonadaceae</taxon>
        <taxon>Variovorax</taxon>
    </lineage>
</organism>
<evidence type="ECO:0000256" key="1">
    <source>
        <dbReference type="SAM" id="MobiDB-lite"/>
    </source>
</evidence>
<evidence type="ECO:0000313" key="3">
    <source>
        <dbReference type="EMBL" id="RSZ24072.1"/>
    </source>
</evidence>
<gene>
    <name evidence="3" type="ORF">EJO66_32220</name>
</gene>
<dbReference type="InterPro" id="IPR046582">
    <property type="entry name" value="DUF6630"/>
</dbReference>
<evidence type="ECO:0000313" key="4">
    <source>
        <dbReference type="Proteomes" id="UP000271137"/>
    </source>
</evidence>
<comment type="caution">
    <text evidence="3">The sequence shown here is derived from an EMBL/GenBank/DDBJ whole genome shotgun (WGS) entry which is preliminary data.</text>
</comment>
<keyword evidence="4" id="KW-1185">Reference proteome</keyword>
<dbReference type="RefSeq" id="WP_125967256.1">
    <property type="nucleotide sequence ID" value="NZ_RXFQ01000053.1"/>
</dbReference>
<sequence length="202" mass="22360">MFKRLTDLFRPLVEPQHQQASENLGPSEVPDVAEAQPTHAETKDALQRFMHLVTAHLHSPESRRLSDAVATSFDSCGDAAEAFEDGVLGEEGQKHGRWLVIQVDWKAHEELEWQVTEVASSFGVPERWTWTTPLETRTVPAGLCAVASWAAALGYELVHLDLGHDAYYALMVKREDAGPAHKAAMAAGLRVFDTTEFARLNS</sequence>
<proteinExistence type="predicted"/>